<feature type="signal peptide" evidence="1">
    <location>
        <begin position="1"/>
        <end position="18"/>
    </location>
</feature>
<name>A0ABU5N907_9MICO</name>
<accession>A0ABU5N907</accession>
<dbReference type="Proteomes" id="UP001291912">
    <property type="component" value="Unassembled WGS sequence"/>
</dbReference>
<dbReference type="PROSITE" id="PS51257">
    <property type="entry name" value="PROKAR_LIPOPROTEIN"/>
    <property type="match status" value="1"/>
</dbReference>
<proteinExistence type="predicted"/>
<evidence type="ECO:0000313" key="3">
    <source>
        <dbReference type="Proteomes" id="UP001291912"/>
    </source>
</evidence>
<evidence type="ECO:0000256" key="1">
    <source>
        <dbReference type="SAM" id="SignalP"/>
    </source>
</evidence>
<evidence type="ECO:0000313" key="2">
    <source>
        <dbReference type="EMBL" id="MDZ8162558.1"/>
    </source>
</evidence>
<dbReference type="RefSeq" id="WP_241748093.1">
    <property type="nucleotide sequence ID" value="NZ_BAAAPT010000002.1"/>
</dbReference>
<keyword evidence="1" id="KW-0732">Signal</keyword>
<keyword evidence="3" id="KW-1185">Reference proteome</keyword>
<sequence length="122" mass="12245">MKNWAAALVIVGATVAFSGCSSSSDGPVIAPVTMDAGDLQGTTVDLVVGQVLNIDTGDLPVDSYSGEVADTSVAEFTAGRVEDSATFNPGVTALAAGSTEVVMSNDDGGIEDLTFTVVVNDD</sequence>
<organism evidence="2 3">
    <name type="scientific">Microbacterium aquimaris</name>
    <dbReference type="NCBI Taxonomy" id="459816"/>
    <lineage>
        <taxon>Bacteria</taxon>
        <taxon>Bacillati</taxon>
        <taxon>Actinomycetota</taxon>
        <taxon>Actinomycetes</taxon>
        <taxon>Micrococcales</taxon>
        <taxon>Microbacteriaceae</taxon>
        <taxon>Microbacterium</taxon>
    </lineage>
</organism>
<reference evidence="2 3" key="1">
    <citation type="submission" date="2023-10" db="EMBL/GenBank/DDBJ databases">
        <title>Microbacterium xanthum sp. nov., isolated from seaweed.</title>
        <authorList>
            <person name="Lee S.D."/>
        </authorList>
    </citation>
    <scope>NUCLEOTIDE SEQUENCE [LARGE SCALE GENOMIC DNA]</scope>
    <source>
        <strain evidence="2 3">KCTC 19124</strain>
    </source>
</reference>
<gene>
    <name evidence="2" type="ORF">R2Q92_12005</name>
</gene>
<dbReference type="EMBL" id="JAWJYN010000002">
    <property type="protein sequence ID" value="MDZ8162558.1"/>
    <property type="molecule type" value="Genomic_DNA"/>
</dbReference>
<comment type="caution">
    <text evidence="2">The sequence shown here is derived from an EMBL/GenBank/DDBJ whole genome shotgun (WGS) entry which is preliminary data.</text>
</comment>
<protein>
    <submittedName>
        <fullName evidence="2">Uncharacterized protein</fullName>
    </submittedName>
</protein>
<feature type="chain" id="PRO_5045804863" evidence="1">
    <location>
        <begin position="19"/>
        <end position="122"/>
    </location>
</feature>